<protein>
    <submittedName>
        <fullName evidence="2">O-antigen ligase domain-containing protein</fullName>
    </submittedName>
</protein>
<gene>
    <name evidence="2" type="ORF">D3093_19315</name>
</gene>
<accession>A0A4D8PNX6</accession>
<feature type="transmembrane region" description="Helical" evidence="1">
    <location>
        <begin position="105"/>
        <end position="124"/>
    </location>
</feature>
<keyword evidence="2" id="KW-0436">Ligase</keyword>
<geneLocation type="plasmid" evidence="2 3">
    <name>p1</name>
</geneLocation>
<feature type="transmembrane region" description="Helical" evidence="1">
    <location>
        <begin position="131"/>
        <end position="155"/>
    </location>
</feature>
<feature type="transmembrane region" description="Helical" evidence="1">
    <location>
        <begin position="379"/>
        <end position="396"/>
    </location>
</feature>
<feature type="transmembrane region" description="Helical" evidence="1">
    <location>
        <begin position="26"/>
        <end position="51"/>
    </location>
</feature>
<dbReference type="AlphaFoldDB" id="A0A4D8PNX6"/>
<reference evidence="2 3" key="1">
    <citation type="submission" date="2018-09" db="EMBL/GenBank/DDBJ databases">
        <title>Whole genome based analysis of evolution and adaptive divergence in Indian and Brazilian strains of Azospirillum brasilense.</title>
        <authorList>
            <person name="Singh C."/>
            <person name="Tripathi A.K."/>
        </authorList>
    </citation>
    <scope>NUCLEOTIDE SEQUENCE [LARGE SCALE GENOMIC DNA]</scope>
    <source>
        <strain evidence="2 3">MTCC4035</strain>
        <plasmid evidence="2 3">p1</plasmid>
    </source>
</reference>
<sequence length="427" mass="47526">MIQECPSKDDLTPEESLIRFCLIYTWPFYFIGALYLLAPIVGWTLFIFLIARMYVQTPDRPPHRRAIIPIGVWVWIAGMLTMELALIIAHVDFSLGIPMMVKSSIGWAKGWALLAIFPAIGAGLQIRPAVIYRATCVISLHVLILMPLLFFAYVAHLPSQLYVSPLQIVGGPGPEFFSVTLYNIDATTGGPRWRFFTPWAPAAGFVANIYFIFSLQEKNKAWRWIGIIGWTLVAILSKSRLALIVLIFSWPITLVLSNMRRPAVAFSGAGAIAFAGLVGNVVMEAYSSAMETFTAARPESSRVRATLGRIAVNRWQSEAPIWGHGIVERGPHLVEYMPIGSHHSWYGLLYVKGAVGFAALAIPLIYSLICFLEKSQNSSLSRVALCIIMILIFYTFAENLEILSYLIWPSLVIVGAAIRESRKTSLQ</sequence>
<dbReference type="KEGG" id="aare:D3093_19315"/>
<dbReference type="EMBL" id="CP032322">
    <property type="protein sequence ID" value="QCN97395.1"/>
    <property type="molecule type" value="Genomic_DNA"/>
</dbReference>
<feature type="transmembrane region" description="Helical" evidence="1">
    <location>
        <begin position="72"/>
        <end position="93"/>
    </location>
</feature>
<evidence type="ECO:0000313" key="2">
    <source>
        <dbReference type="EMBL" id="QCN97395.1"/>
    </source>
</evidence>
<evidence type="ECO:0000313" key="3">
    <source>
        <dbReference type="Proteomes" id="UP000298595"/>
    </source>
</evidence>
<feature type="transmembrane region" description="Helical" evidence="1">
    <location>
        <begin position="345"/>
        <end position="372"/>
    </location>
</feature>
<feature type="transmembrane region" description="Helical" evidence="1">
    <location>
        <begin position="196"/>
        <end position="215"/>
    </location>
</feature>
<keyword evidence="1" id="KW-0472">Membrane</keyword>
<dbReference type="Proteomes" id="UP000298595">
    <property type="component" value="Plasmid p1"/>
</dbReference>
<keyword evidence="2" id="KW-0614">Plasmid</keyword>
<name>A0A4D8PNX6_9PROT</name>
<organism evidence="2 3">
    <name type="scientific">Azospirillum argentinense</name>
    <dbReference type="NCBI Taxonomy" id="2970906"/>
    <lineage>
        <taxon>Bacteria</taxon>
        <taxon>Pseudomonadati</taxon>
        <taxon>Pseudomonadota</taxon>
        <taxon>Alphaproteobacteria</taxon>
        <taxon>Rhodospirillales</taxon>
        <taxon>Azospirillaceae</taxon>
        <taxon>Azospirillum</taxon>
    </lineage>
</organism>
<dbReference type="GO" id="GO:0016874">
    <property type="term" value="F:ligase activity"/>
    <property type="evidence" value="ECO:0007669"/>
    <property type="project" value="UniProtKB-KW"/>
</dbReference>
<keyword evidence="1" id="KW-0812">Transmembrane</keyword>
<feature type="transmembrane region" description="Helical" evidence="1">
    <location>
        <begin position="263"/>
        <end position="283"/>
    </location>
</feature>
<feature type="transmembrane region" description="Helical" evidence="1">
    <location>
        <begin position="227"/>
        <end position="256"/>
    </location>
</feature>
<keyword evidence="1" id="KW-1133">Transmembrane helix</keyword>
<proteinExistence type="predicted"/>
<feature type="transmembrane region" description="Helical" evidence="1">
    <location>
        <begin position="402"/>
        <end position="418"/>
    </location>
</feature>
<evidence type="ECO:0000256" key="1">
    <source>
        <dbReference type="SAM" id="Phobius"/>
    </source>
</evidence>